<protein>
    <submittedName>
        <fullName evidence="1">Uncharacterized protein</fullName>
    </submittedName>
</protein>
<evidence type="ECO:0000313" key="2">
    <source>
        <dbReference type="Proteomes" id="UP000031668"/>
    </source>
</evidence>
<reference evidence="1 2" key="1">
    <citation type="journal article" date="2014" name="Genome Biol. Evol.">
        <title>The genome of the myxosporean Thelohanellus kitauei shows adaptations to nutrient acquisition within its fish host.</title>
        <authorList>
            <person name="Yang Y."/>
            <person name="Xiong J."/>
            <person name="Zhou Z."/>
            <person name="Huo F."/>
            <person name="Miao W."/>
            <person name="Ran C."/>
            <person name="Liu Y."/>
            <person name="Zhang J."/>
            <person name="Feng J."/>
            <person name="Wang M."/>
            <person name="Wang M."/>
            <person name="Wang L."/>
            <person name="Yao B."/>
        </authorList>
    </citation>
    <scope>NUCLEOTIDE SEQUENCE [LARGE SCALE GENOMIC DNA]</scope>
    <source>
        <strain evidence="1">Wuqing</strain>
    </source>
</reference>
<evidence type="ECO:0000313" key="1">
    <source>
        <dbReference type="EMBL" id="KII70649.1"/>
    </source>
</evidence>
<dbReference type="EMBL" id="JWZT01002002">
    <property type="protein sequence ID" value="KII70649.1"/>
    <property type="molecule type" value="Genomic_DNA"/>
</dbReference>
<sequence length="113" mass="13396">MNEHYAKCNFDYGSLWEYFSLSMDQKNNLEYIYVFADVWPIKSVYETRSLRALNIKNPEVFSYIYENQSLETNFILSNAQMLSQMNIRYIILLVGTNKCTRKKAGNQEPKISR</sequence>
<dbReference type="AlphaFoldDB" id="A0A0C2IYR2"/>
<organism evidence="1 2">
    <name type="scientific">Thelohanellus kitauei</name>
    <name type="common">Myxosporean</name>
    <dbReference type="NCBI Taxonomy" id="669202"/>
    <lineage>
        <taxon>Eukaryota</taxon>
        <taxon>Metazoa</taxon>
        <taxon>Cnidaria</taxon>
        <taxon>Myxozoa</taxon>
        <taxon>Myxosporea</taxon>
        <taxon>Bivalvulida</taxon>
        <taxon>Platysporina</taxon>
        <taxon>Myxobolidae</taxon>
        <taxon>Thelohanellus</taxon>
    </lineage>
</organism>
<keyword evidence="2" id="KW-1185">Reference proteome</keyword>
<dbReference type="Proteomes" id="UP000031668">
    <property type="component" value="Unassembled WGS sequence"/>
</dbReference>
<name>A0A0C2IYR2_THEKT</name>
<gene>
    <name evidence="1" type="ORF">RF11_06070</name>
</gene>
<proteinExistence type="predicted"/>
<comment type="caution">
    <text evidence="1">The sequence shown here is derived from an EMBL/GenBank/DDBJ whole genome shotgun (WGS) entry which is preliminary data.</text>
</comment>
<accession>A0A0C2IYR2</accession>